<feature type="domain" description="Little elongation complex subunit 1 C-terminal" evidence="2">
    <location>
        <begin position="1661"/>
        <end position="1853"/>
    </location>
</feature>
<sequence>MKKYDFDFIFSFPEKNGKRHLNVKNLDDSSVPPSHSSPLALNQMHMNPIQLPVSQTLHKPEVCQKESKSSVEAVVDCNGDSAFYEDKTTDFVTRDLIDEYSSPDHIRYTSEFLQMLQWVKPLPALLSPIHFYPSITQDLFGELTDSSDGDERACAESFLNPIECLKSDAIPACVNDQICSVPLNLPVFDKSADIYFDSKRSKEKHEVAVIESLKDKTDSDFESSNHVPITAEIQETSSCHQHLQCPDNFEIPALIKETCMESCDLGQDYQLRASAVSEVKHTDSSEVSVEMDLGVQEDLSNTVQEAKDTMKNHVDFPCSMSSGLLTSNNSRTSSASKCDAEMPKSFGCLQKSSFDEVEGLVDGANLIGIQEDLTLEEHSSVTKLKDHFNNPHMQESHRSTACENTGLTNTGKTPSEMETYRNKEHAHTEEIKPCESLKKCSESIDELVLNGNFASGNITNLFKDSLEQFDNSSVLPVCLSVNNKNQDPVHLNSTEAKDNLESVILPKQSSAILPIANEELAVLNTGIVKKCYKPEDKSKVSSRVQSDAVKADITSSSKCDSVYVESNGSKITEELKINTEEQEGLTKPEHEQCKQSGYTLLPKIERPLSKITLQELDDLKNHHAQTQDDFSDIKLHTEQNGKMVDILNFINSSLTGILSEMSINPNKKSHGLIPASVNNVIQQKESNVKLKEYAKPKTSLTFSNTPSIATVEKDIKVTADDICKERNVSVCKPTSHVLETVNISLGNDCKVKLCSQDVFQNQPESLNMNLECTRKANTLLSVKGVDSNDNKLILRDPSIKAVLSVASDHVSKSAALESISTLKADPKNDVMNSYISNSNKSPKASPDELDSDISTGNVSLHLHTSSEPVVKKISKVLCPLEENQLKVNPDIKLKYLEGSQISQMTKGNLNIQDTNTCLASDDDESDDDVLVRKVSFKNICSTNLSKTSFSIEMNSCTVVDDHTNNNHPSGYENQSKIFEADKLVDYLKKGADLDKGTPSKSILREAFMPPVFCNSNIQSNEKCVSNPNQNRIKEPKFPVASPTPEMLKPDAIELKVSTFVQLGNSIPAPLSKDLIDGESTVSKKSEAKCCNASSCKLQTPSANLAGQCTTHAENCRKNIPGKNLIWNFDRSDFGCETVYIPSKQYNTNMERKSISSRSSSQEQCSINTQSDSKDLNILTQSVPETLASTTENCPSHKISHGRSHSQNASVGQTILANADTSTKTDLSPEMLNKVRSEMGPPLPPLLGPLLPTPPRSLKPLSPGFSSSSRSSLPSPLDDFISPLRATPIPPLVSPLSDNRRRKSPIFTTPSPSEKEDSRILSSPLQFCAATPKHALPVPGRLPPSAAGGSISSVQENSVKILDTMYPELSARARTLNILKGNVQLNRCLPGDCKSVLVNQITGFKAITSSSTAFIKTGSNSKTNVKDKQRASESPQLSCNKRTTAGVPMPKSAKRLRLDSESPGTESIKDCFPIPANKVPVGKKQVESFNIGYCNSKSQKEIAKDQQVDDAVSNALKKIEELCFDLFPVIRSHVFVGTIPNIPVMRNEEKEVIYEFSRTRKNLSDLLLHAILKTLKAEKASLDGKYLQAFCRVYVGLCRQLGDLEKARVLCYSILKEDFQEPEKLLLFIISTWNDMFSLPGIINKAVQALLKQLAKDEVLICLSAYLNWEKNPPMPVATILSSVLMAIQLCPDVKFQASKEFGEDLTEPIWEYVFAVDLLCCHRKWMWTHDQVIRKELWPVLDRYVKYKKGRVTIPCVPDIIVATVLRLIGRLCQIGLKEGHVTTVKNIASVIIAFIQHAKEEDIPWGVQLASVYMLCDVAPSDPAVIYKTLQSWRETTTNDMPPAITKSLAQVASLCK</sequence>
<dbReference type="Proteomes" id="UP001295444">
    <property type="component" value="Chromosome 04"/>
</dbReference>
<feature type="region of interest" description="Disordered" evidence="1">
    <location>
        <begin position="1417"/>
        <end position="1464"/>
    </location>
</feature>
<dbReference type="Pfam" id="PF25817">
    <property type="entry name" value="ICE1_C"/>
    <property type="match status" value="1"/>
</dbReference>
<evidence type="ECO:0000256" key="1">
    <source>
        <dbReference type="SAM" id="MobiDB-lite"/>
    </source>
</evidence>
<dbReference type="InterPro" id="IPR057881">
    <property type="entry name" value="ICE1_C"/>
</dbReference>
<feature type="compositionally biased region" description="Polar residues" evidence="1">
    <location>
        <begin position="401"/>
        <end position="413"/>
    </location>
</feature>
<feature type="region of interest" description="Disordered" evidence="1">
    <location>
        <begin position="1152"/>
        <end position="1171"/>
    </location>
</feature>
<feature type="region of interest" description="Disordered" evidence="1">
    <location>
        <begin position="1287"/>
        <end position="1317"/>
    </location>
</feature>
<dbReference type="PANTHER" id="PTHR11852:SF4">
    <property type="entry name" value="LITTLE ELONGATION COMPLEX SUBUNIT 1"/>
    <property type="match status" value="1"/>
</dbReference>
<feature type="region of interest" description="Disordered" evidence="1">
    <location>
        <begin position="388"/>
        <end position="415"/>
    </location>
</feature>
<name>A0AAD1RZH4_PELCU</name>
<evidence type="ECO:0000313" key="3">
    <source>
        <dbReference type="EMBL" id="CAH2283745.1"/>
    </source>
</evidence>
<evidence type="ECO:0000259" key="2">
    <source>
        <dbReference type="Pfam" id="PF25817"/>
    </source>
</evidence>
<feature type="compositionally biased region" description="Polar residues" evidence="1">
    <location>
        <begin position="1431"/>
        <end position="1442"/>
    </location>
</feature>
<feature type="compositionally biased region" description="Low complexity" evidence="1">
    <location>
        <begin position="1155"/>
        <end position="1166"/>
    </location>
</feature>
<feature type="compositionally biased region" description="Basic and acidic residues" evidence="1">
    <location>
        <begin position="388"/>
        <end position="400"/>
    </location>
</feature>
<organism evidence="3 4">
    <name type="scientific">Pelobates cultripes</name>
    <name type="common">Western spadefoot toad</name>
    <dbReference type="NCBI Taxonomy" id="61616"/>
    <lineage>
        <taxon>Eukaryota</taxon>
        <taxon>Metazoa</taxon>
        <taxon>Chordata</taxon>
        <taxon>Craniata</taxon>
        <taxon>Vertebrata</taxon>
        <taxon>Euteleostomi</taxon>
        <taxon>Amphibia</taxon>
        <taxon>Batrachia</taxon>
        <taxon>Anura</taxon>
        <taxon>Pelobatoidea</taxon>
        <taxon>Pelobatidae</taxon>
        <taxon>Pelobates</taxon>
    </lineage>
</organism>
<feature type="region of interest" description="Disordered" evidence="1">
    <location>
        <begin position="1189"/>
        <end position="1209"/>
    </location>
</feature>
<dbReference type="PANTHER" id="PTHR11852">
    <property type="entry name" value="PLATELET-ACTIVATING FACTOR ACETYLHYDROLASE"/>
    <property type="match status" value="1"/>
</dbReference>
<feature type="compositionally biased region" description="Pro residues" evidence="1">
    <location>
        <begin position="1240"/>
        <end position="1256"/>
    </location>
</feature>
<dbReference type="EMBL" id="OW240915">
    <property type="protein sequence ID" value="CAH2283745.1"/>
    <property type="molecule type" value="Genomic_DNA"/>
</dbReference>
<keyword evidence="4" id="KW-1185">Reference proteome</keyword>
<accession>A0AAD1RZH4</accession>
<proteinExistence type="predicted"/>
<gene>
    <name evidence="3" type="ORF">PECUL_23A030189</name>
</gene>
<evidence type="ECO:0000313" key="4">
    <source>
        <dbReference type="Proteomes" id="UP001295444"/>
    </source>
</evidence>
<protein>
    <submittedName>
        <fullName evidence="3">Little elongation complex subunit 1 isoform X1</fullName>
    </submittedName>
</protein>
<feature type="compositionally biased region" description="Low complexity" evidence="1">
    <location>
        <begin position="1257"/>
        <end position="1275"/>
    </location>
</feature>
<feature type="region of interest" description="Disordered" evidence="1">
    <location>
        <begin position="1236"/>
        <end position="1275"/>
    </location>
</feature>
<reference evidence="3" key="1">
    <citation type="submission" date="2022-03" db="EMBL/GenBank/DDBJ databases">
        <authorList>
            <person name="Alioto T."/>
            <person name="Alioto T."/>
            <person name="Gomez Garrido J."/>
        </authorList>
    </citation>
    <scope>NUCLEOTIDE SEQUENCE</scope>
</reference>